<evidence type="ECO:0000256" key="1">
    <source>
        <dbReference type="SAM" id="Phobius"/>
    </source>
</evidence>
<proteinExistence type="predicted"/>
<accession>A0A9N9DYE6</accession>
<keyword evidence="3" id="KW-1185">Reference proteome</keyword>
<feature type="transmembrane region" description="Helical" evidence="1">
    <location>
        <begin position="62"/>
        <end position="84"/>
    </location>
</feature>
<sequence length="104" mass="11926">LSLAFNNAIDLDDEDLIPIENNNIAENLSPIPSNSSFENYSRASFSQHAQLRKTANQHVTQNLILVVRTILFVLFIVVVFAGYMQKSLSFIEPLFFRWFLDCVM</sequence>
<dbReference type="OrthoDB" id="10521469at2759"/>
<name>A0A9N9DYE6_9GLOM</name>
<reference evidence="2" key="1">
    <citation type="submission" date="2021-06" db="EMBL/GenBank/DDBJ databases">
        <authorList>
            <person name="Kallberg Y."/>
            <person name="Tangrot J."/>
            <person name="Rosling A."/>
        </authorList>
    </citation>
    <scope>NUCLEOTIDE SEQUENCE</scope>
    <source>
        <strain evidence="2">IN212</strain>
    </source>
</reference>
<gene>
    <name evidence="2" type="ORF">RFULGI_LOCUS8720</name>
</gene>
<feature type="non-terminal residue" evidence="2">
    <location>
        <position position="1"/>
    </location>
</feature>
<organism evidence="2 3">
    <name type="scientific">Racocetra fulgida</name>
    <dbReference type="NCBI Taxonomy" id="60492"/>
    <lineage>
        <taxon>Eukaryota</taxon>
        <taxon>Fungi</taxon>
        <taxon>Fungi incertae sedis</taxon>
        <taxon>Mucoromycota</taxon>
        <taxon>Glomeromycotina</taxon>
        <taxon>Glomeromycetes</taxon>
        <taxon>Diversisporales</taxon>
        <taxon>Gigasporaceae</taxon>
        <taxon>Racocetra</taxon>
    </lineage>
</organism>
<comment type="caution">
    <text evidence="2">The sequence shown here is derived from an EMBL/GenBank/DDBJ whole genome shotgun (WGS) entry which is preliminary data.</text>
</comment>
<dbReference type="AlphaFoldDB" id="A0A9N9DYE6"/>
<protein>
    <submittedName>
        <fullName evidence="2">384_t:CDS:1</fullName>
    </submittedName>
</protein>
<dbReference type="Proteomes" id="UP000789396">
    <property type="component" value="Unassembled WGS sequence"/>
</dbReference>
<evidence type="ECO:0000313" key="2">
    <source>
        <dbReference type="EMBL" id="CAG8657686.1"/>
    </source>
</evidence>
<dbReference type="EMBL" id="CAJVPZ010014454">
    <property type="protein sequence ID" value="CAG8657686.1"/>
    <property type="molecule type" value="Genomic_DNA"/>
</dbReference>
<keyword evidence="1" id="KW-0472">Membrane</keyword>
<keyword evidence="1" id="KW-1133">Transmembrane helix</keyword>
<keyword evidence="1" id="KW-0812">Transmembrane</keyword>
<evidence type="ECO:0000313" key="3">
    <source>
        <dbReference type="Proteomes" id="UP000789396"/>
    </source>
</evidence>